<evidence type="ECO:0000313" key="4">
    <source>
        <dbReference type="Proteomes" id="UP001172155"/>
    </source>
</evidence>
<accession>A0AA40EWB3</accession>
<evidence type="ECO:0000256" key="2">
    <source>
        <dbReference type="SAM" id="SignalP"/>
    </source>
</evidence>
<proteinExistence type="predicted"/>
<name>A0AA40EWB3_9PEZI</name>
<feature type="region of interest" description="Disordered" evidence="1">
    <location>
        <begin position="55"/>
        <end position="74"/>
    </location>
</feature>
<reference evidence="3" key="1">
    <citation type="submission" date="2023-06" db="EMBL/GenBank/DDBJ databases">
        <title>Genome-scale phylogeny and comparative genomics of the fungal order Sordariales.</title>
        <authorList>
            <consortium name="Lawrence Berkeley National Laboratory"/>
            <person name="Hensen N."/>
            <person name="Bonometti L."/>
            <person name="Westerberg I."/>
            <person name="Brannstrom I.O."/>
            <person name="Guillou S."/>
            <person name="Cros-Aarteil S."/>
            <person name="Calhoun S."/>
            <person name="Haridas S."/>
            <person name="Kuo A."/>
            <person name="Mondo S."/>
            <person name="Pangilinan J."/>
            <person name="Riley R."/>
            <person name="LaButti K."/>
            <person name="Andreopoulos B."/>
            <person name="Lipzen A."/>
            <person name="Chen C."/>
            <person name="Yanf M."/>
            <person name="Daum C."/>
            <person name="Ng V."/>
            <person name="Clum A."/>
            <person name="Steindorff A."/>
            <person name="Ohm R."/>
            <person name="Martin F."/>
            <person name="Silar P."/>
            <person name="Natvig D."/>
            <person name="Lalanne C."/>
            <person name="Gautier V."/>
            <person name="Ament-velasquez S.L."/>
            <person name="Kruys A."/>
            <person name="Hutchinson M.I."/>
            <person name="Powell A.J."/>
            <person name="Barry K."/>
            <person name="Miller A.N."/>
            <person name="Grigoriev I.V."/>
            <person name="Debuchy R."/>
            <person name="Gladieux P."/>
            <person name="Thoren M.H."/>
            <person name="Johannesson H."/>
        </authorList>
    </citation>
    <scope>NUCLEOTIDE SEQUENCE</scope>
    <source>
        <strain evidence="3">SMH3187-1</strain>
    </source>
</reference>
<feature type="region of interest" description="Disordered" evidence="1">
    <location>
        <begin position="151"/>
        <end position="170"/>
    </location>
</feature>
<comment type="caution">
    <text evidence="3">The sequence shown here is derived from an EMBL/GenBank/DDBJ whole genome shotgun (WGS) entry which is preliminary data.</text>
</comment>
<evidence type="ECO:0000256" key="1">
    <source>
        <dbReference type="SAM" id="MobiDB-lite"/>
    </source>
</evidence>
<feature type="compositionally biased region" description="Low complexity" evidence="1">
    <location>
        <begin position="151"/>
        <end position="169"/>
    </location>
</feature>
<feature type="compositionally biased region" description="Pro residues" evidence="1">
    <location>
        <begin position="126"/>
        <end position="137"/>
    </location>
</feature>
<protein>
    <submittedName>
        <fullName evidence="3">Uncharacterized protein</fullName>
    </submittedName>
</protein>
<feature type="signal peptide" evidence="2">
    <location>
        <begin position="1"/>
        <end position="22"/>
    </location>
</feature>
<sequence>MRFHCTGHVLMVISALVAPSQTLPLEHEGSRRGPPQFLAPRATYSVVPINGAIGSGNSVGSTSTGAVTSTRLAGPLPSPTTVSIVNIEPSTSTRAVHAQPTTTSTAATGSTTIGSQATSLSSPLSTPLPPTPAPTTPPSAAGLARTTVATTSLPPATTTAPPALSTSSTFDDGMWHTTYPPWTGTKLARRISRPRRW</sequence>
<organism evidence="3 4">
    <name type="scientific">Schizothecium vesticola</name>
    <dbReference type="NCBI Taxonomy" id="314040"/>
    <lineage>
        <taxon>Eukaryota</taxon>
        <taxon>Fungi</taxon>
        <taxon>Dikarya</taxon>
        <taxon>Ascomycota</taxon>
        <taxon>Pezizomycotina</taxon>
        <taxon>Sordariomycetes</taxon>
        <taxon>Sordariomycetidae</taxon>
        <taxon>Sordariales</taxon>
        <taxon>Schizotheciaceae</taxon>
        <taxon>Schizothecium</taxon>
    </lineage>
</organism>
<feature type="chain" id="PRO_5041307194" evidence="2">
    <location>
        <begin position="23"/>
        <end position="197"/>
    </location>
</feature>
<keyword evidence="4" id="KW-1185">Reference proteome</keyword>
<dbReference type="AlphaFoldDB" id="A0AA40EWB3"/>
<feature type="compositionally biased region" description="Low complexity" evidence="1">
    <location>
        <begin position="98"/>
        <end position="125"/>
    </location>
</feature>
<keyword evidence="2" id="KW-0732">Signal</keyword>
<dbReference type="Proteomes" id="UP001172155">
    <property type="component" value="Unassembled WGS sequence"/>
</dbReference>
<feature type="region of interest" description="Disordered" evidence="1">
    <location>
        <begin position="91"/>
        <end position="142"/>
    </location>
</feature>
<dbReference type="EMBL" id="JAUKUD010000004">
    <property type="protein sequence ID" value="KAK0746586.1"/>
    <property type="molecule type" value="Genomic_DNA"/>
</dbReference>
<evidence type="ECO:0000313" key="3">
    <source>
        <dbReference type="EMBL" id="KAK0746586.1"/>
    </source>
</evidence>
<gene>
    <name evidence="3" type="ORF">B0T18DRAFT_155230</name>
</gene>
<feature type="compositionally biased region" description="Low complexity" evidence="1">
    <location>
        <begin position="55"/>
        <end position="70"/>
    </location>
</feature>